<protein>
    <submittedName>
        <fullName evidence="1">Uncharacterized protein</fullName>
    </submittedName>
</protein>
<comment type="caution">
    <text evidence="1">The sequence shown here is derived from an EMBL/GenBank/DDBJ whole genome shotgun (WGS) entry which is preliminary data.</text>
</comment>
<reference evidence="1 2" key="1">
    <citation type="submission" date="2021-11" db="EMBL/GenBank/DDBJ databases">
        <title>Genome sequence.</title>
        <authorList>
            <person name="Sun Q."/>
        </authorList>
    </citation>
    <scope>NUCLEOTIDE SEQUENCE [LARGE SCALE GENOMIC DNA]</scope>
    <source>
        <strain evidence="1 2">KCTC 12005</strain>
    </source>
</reference>
<dbReference type="EMBL" id="JAJNCT010000009">
    <property type="protein sequence ID" value="MCD2165359.1"/>
    <property type="molecule type" value="Genomic_DNA"/>
</dbReference>
<organism evidence="1 2">
    <name type="scientific">Comamonas koreensis</name>
    <dbReference type="NCBI Taxonomy" id="160825"/>
    <lineage>
        <taxon>Bacteria</taxon>
        <taxon>Pseudomonadati</taxon>
        <taxon>Pseudomonadota</taxon>
        <taxon>Betaproteobacteria</taxon>
        <taxon>Burkholderiales</taxon>
        <taxon>Comamonadaceae</taxon>
        <taxon>Comamonas</taxon>
    </lineage>
</organism>
<dbReference type="RefSeq" id="WP_230773937.1">
    <property type="nucleotide sequence ID" value="NZ_JAJNCT010000009.1"/>
</dbReference>
<keyword evidence="2" id="KW-1185">Reference proteome</keyword>
<name>A0AAW4XXE7_9BURK</name>
<proteinExistence type="predicted"/>
<dbReference type="AlphaFoldDB" id="A0AAW4XXE7"/>
<dbReference type="Proteomes" id="UP001199260">
    <property type="component" value="Unassembled WGS sequence"/>
</dbReference>
<evidence type="ECO:0000313" key="2">
    <source>
        <dbReference type="Proteomes" id="UP001199260"/>
    </source>
</evidence>
<accession>A0AAW4XXE7</accession>
<sequence length="97" mass="10752">MNLSIGSPDFELALVSECRIDEIGEKLDVDNNLNSKRFFEIIDEVKIKFIVVLYASGSILKDAQGFLVLSFLRFNNVDAVASPVSERGGRITSQTIN</sequence>
<evidence type="ECO:0000313" key="1">
    <source>
        <dbReference type="EMBL" id="MCD2165359.1"/>
    </source>
</evidence>
<gene>
    <name evidence="1" type="ORF">LPW39_09455</name>
</gene>